<dbReference type="Gene3D" id="1.20.1070.10">
    <property type="entry name" value="Rhodopsin 7-helix transmembrane proteins"/>
    <property type="match status" value="2"/>
</dbReference>
<dbReference type="EMBL" id="BAAFJT010000023">
    <property type="protein sequence ID" value="GAB0199446.1"/>
    <property type="molecule type" value="Genomic_DNA"/>
</dbReference>
<keyword evidence="12" id="KW-1015">Disulfide bond</keyword>
<dbReference type="Pfam" id="PF00002">
    <property type="entry name" value="7tm_2"/>
    <property type="match status" value="2"/>
</dbReference>
<dbReference type="FunFam" id="4.10.1240.10:FF:000002">
    <property type="entry name" value="Adhesion G protein-coupled receptor B2"/>
    <property type="match status" value="1"/>
</dbReference>
<evidence type="ECO:0000313" key="21">
    <source>
        <dbReference type="EMBL" id="GAB0199446.1"/>
    </source>
</evidence>
<dbReference type="InterPro" id="IPR008077">
    <property type="entry name" value="GPCR_2_brain_angio_inhib"/>
</dbReference>
<feature type="transmembrane region" description="Helical" evidence="17">
    <location>
        <begin position="644"/>
        <end position="665"/>
    </location>
</feature>
<dbReference type="InterPro" id="IPR036445">
    <property type="entry name" value="GPCR_2_extracell_dom_sf"/>
</dbReference>
<dbReference type="Pfam" id="PF16489">
    <property type="entry name" value="GAIN"/>
    <property type="match status" value="1"/>
</dbReference>
<protein>
    <submittedName>
        <fullName evidence="21">Adhesion G protein-coupled receptor B2</fullName>
    </submittedName>
</protein>
<evidence type="ECO:0000256" key="14">
    <source>
        <dbReference type="ARBA" id="ARBA00023180"/>
    </source>
</evidence>
<dbReference type="InterPro" id="IPR051867">
    <property type="entry name" value="Angio_Inhib/Adhesion_GPCR"/>
</dbReference>
<feature type="domain" description="GAIN-B" evidence="18">
    <location>
        <begin position="441"/>
        <end position="599"/>
    </location>
</feature>
<keyword evidence="14" id="KW-0325">Glycoprotein</keyword>
<dbReference type="SUPFAM" id="SSF82895">
    <property type="entry name" value="TSP-1 type 1 repeat"/>
    <property type="match status" value="3"/>
</dbReference>
<dbReference type="SMART" id="SM00008">
    <property type="entry name" value="HormR"/>
    <property type="match status" value="1"/>
</dbReference>
<proteinExistence type="predicted"/>
<dbReference type="GO" id="GO:0004930">
    <property type="term" value="F:G protein-coupled receptor activity"/>
    <property type="evidence" value="ECO:0007669"/>
    <property type="project" value="UniProtKB-KW"/>
</dbReference>
<dbReference type="SMART" id="SM00303">
    <property type="entry name" value="GPS"/>
    <property type="match status" value="1"/>
</dbReference>
<evidence type="ECO:0000256" key="12">
    <source>
        <dbReference type="ARBA" id="ARBA00023157"/>
    </source>
</evidence>
<dbReference type="PANTHER" id="PTHR10239">
    <property type="entry name" value="ISTHMIN-2"/>
    <property type="match status" value="1"/>
</dbReference>
<evidence type="ECO:0000256" key="3">
    <source>
        <dbReference type="ARBA" id="ARBA00022475"/>
    </source>
</evidence>
<evidence type="ECO:0000256" key="5">
    <source>
        <dbReference type="ARBA" id="ARBA00022553"/>
    </source>
</evidence>
<keyword evidence="5" id="KW-0597">Phosphoprotein</keyword>
<evidence type="ECO:0000256" key="4">
    <source>
        <dbReference type="ARBA" id="ARBA00022525"/>
    </source>
</evidence>
<gene>
    <name evidence="21" type="ORF">GRJ2_002410000</name>
</gene>
<dbReference type="AlphaFoldDB" id="A0ABC9XQ62"/>
<dbReference type="InterPro" id="IPR046338">
    <property type="entry name" value="GAIN_dom_sf"/>
</dbReference>
<feature type="region of interest" description="Disordered" evidence="16">
    <location>
        <begin position="1120"/>
        <end position="1146"/>
    </location>
</feature>
<comment type="caution">
    <text evidence="21">The sequence shown here is derived from an EMBL/GenBank/DDBJ whole genome shotgun (WGS) entry which is preliminary data.</text>
</comment>
<keyword evidence="9 17" id="KW-1133">Transmembrane helix</keyword>
<feature type="compositionally biased region" description="Low complexity" evidence="16">
    <location>
        <begin position="1183"/>
        <end position="1193"/>
    </location>
</feature>
<evidence type="ECO:0000256" key="7">
    <source>
        <dbReference type="ARBA" id="ARBA00022729"/>
    </source>
</evidence>
<evidence type="ECO:0000256" key="2">
    <source>
        <dbReference type="ARBA" id="ARBA00004651"/>
    </source>
</evidence>
<keyword evidence="4" id="KW-0964">Secreted</keyword>
<evidence type="ECO:0000256" key="1">
    <source>
        <dbReference type="ARBA" id="ARBA00004613"/>
    </source>
</evidence>
<keyword evidence="3" id="KW-1003">Cell membrane</keyword>
<keyword evidence="22" id="KW-1185">Reference proteome</keyword>
<evidence type="ECO:0000259" key="20">
    <source>
        <dbReference type="PROSITE" id="PS50261"/>
    </source>
</evidence>
<dbReference type="SMART" id="SM00209">
    <property type="entry name" value="TSP1"/>
    <property type="match status" value="3"/>
</dbReference>
<evidence type="ECO:0000256" key="10">
    <source>
        <dbReference type="ARBA" id="ARBA00023040"/>
    </source>
</evidence>
<dbReference type="InterPro" id="IPR017981">
    <property type="entry name" value="GPCR_2-like_7TM"/>
</dbReference>
<dbReference type="InterPro" id="IPR032471">
    <property type="entry name" value="AGRL2-4_GAIN_subdom_A"/>
</dbReference>
<comment type="subcellular location">
    <subcellularLocation>
        <location evidence="2">Cell membrane</location>
        <topology evidence="2">Multi-pass membrane protein</topology>
    </subcellularLocation>
    <subcellularLocation>
        <location evidence="1">Secreted</location>
    </subcellularLocation>
</comment>
<name>A0ABC9XQ62_GRUJA</name>
<sequence length="1245" mass="136146">MPVNFTPSALDGSLVIFGNAVEENQKVKTQWPRSADEPGVYMAQTGDPAAEEWSQWSVCSLTCGQGSQVRTRSCVSSPYGTLCSGLLRETRTCNNTATCPVEGQWLEWGAWSRCSVTCANGTQQRTRKCSVSAHGWAECRGAHADARECSNPTCPTDSKWGPWNHWSLCSKTCDTGWQRRFRMCEGTGVQGYPCEGTGEEVKTCNEKKCPAYHEMCKDEYVMLMTWKKTAAGEIIYNKCPPNATGSASRRCLLSPHGVAYWGVPSFARCISHEYRYLHLSLREHLAKGQRVLAGEGMSQVVRSLLELMARKTYYSGDLLFSVEILRNVTDTFKRATYTPSSEDVQVVSYMVDAENRDKWEDAQQVSGTGHGWVAGVAGMSPPWGRVPAAAELVPRPQVSPGSVHLMKVVEDFIHLVGDALKAFQSSLIVTDNLVISIQREPVSAVSSDINFPMKGRRGMKDWARSSEDKLFIPREVLSLASAETDESSHFVIGAVLYRTLGLILPPPRTPLAVTSKVLMVTVRPPTKPAEPLVLVELSHIINGTSHPQCVTWDYSRTDAGLGNWDTESCQTLETLPAHTKCQCRQLATFAVLAQLPRDLAMDPSGTPSVPLMIGCAVSCMALLTLLVIYAAFWRFIKSERSIILLNFCVSILASNVLILVGQSQMLSKGVCTMTAAFLHFFFLSSFCWVLTEAWQSYLAVIGRIRTRLVRKRFLCLGWAPASPGSRKAPCPALTPAPLLPKVNMLVGIIVFNKLMSRDGISDKSKKQRAGASLWSSCVVLPLLALTWMSAVLAMTDRRSILFQVLFAVFNSVQGFVIITVHGFLRREVQDVVKCQMGGCRSEENENSPDSCKNGQVQILTDFEKDVDLACQTVLFKEVNTCNPATITGTLSRISLDGDEDPKLNTTSEGGLGFSSLPGNIPPASILVQVPKMTPNVVAGLSELGDPPAQQLSLEAPGPVYLCTESSLRPLEYGWLRAPEPPRESDYMVLPRRTGSLKPFPREEGTLGPGTEEGLPGGTGRPAAEGDAYPSFVAVDHVNVNLNQPYGTVKAPYGLQFKQHPTVRQILASELSERSRTMPRTVPGSAMKVGSLEKVMHTRKRHSELYHELNQKFHTLDRYRAPAAGSSKREKRWSVSSGGGEKSTANSWAEVGGSALGLGASGTEPCIATYPGRLPQLPVAPQDVASPEEQQPQAPVAPPKPWSTFKAMTLGSLPSAQRDRLELRCADWEGPRTGLDAADGDFQTEV</sequence>
<dbReference type="Pfam" id="PF01825">
    <property type="entry name" value="GPS"/>
    <property type="match status" value="1"/>
</dbReference>
<dbReference type="FunFam" id="2.20.100.10:FF:000012">
    <property type="entry name" value="Adhesion G protein-coupled receptor B2"/>
    <property type="match status" value="1"/>
</dbReference>
<dbReference type="FunFam" id="2.60.220.50:FF:000002">
    <property type="entry name" value="Adhesion G protein-coupled receptor B2"/>
    <property type="match status" value="1"/>
</dbReference>
<evidence type="ECO:0000256" key="13">
    <source>
        <dbReference type="ARBA" id="ARBA00023170"/>
    </source>
</evidence>
<dbReference type="PROSITE" id="PS50092">
    <property type="entry name" value="TSP1"/>
    <property type="match status" value="3"/>
</dbReference>
<dbReference type="PRINTS" id="PR01694">
    <property type="entry name" value="BAIPRECURSOR"/>
</dbReference>
<evidence type="ECO:0000256" key="8">
    <source>
        <dbReference type="ARBA" id="ARBA00022737"/>
    </source>
</evidence>
<dbReference type="Pfam" id="PF02793">
    <property type="entry name" value="HRM"/>
    <property type="match status" value="1"/>
</dbReference>
<evidence type="ECO:0000259" key="19">
    <source>
        <dbReference type="PROSITE" id="PS50227"/>
    </source>
</evidence>
<evidence type="ECO:0000256" key="15">
    <source>
        <dbReference type="ARBA" id="ARBA00023224"/>
    </source>
</evidence>
<dbReference type="PROSITE" id="PS50227">
    <property type="entry name" value="G_PROTEIN_RECEP_F2_3"/>
    <property type="match status" value="1"/>
</dbReference>
<feature type="domain" description="G-protein coupled receptors family 2 profile 2" evidence="20">
    <location>
        <begin position="607"/>
        <end position="719"/>
    </location>
</feature>
<dbReference type="PROSITE" id="PS50261">
    <property type="entry name" value="G_PROTEIN_RECEP_F2_4"/>
    <property type="match status" value="1"/>
</dbReference>
<dbReference type="InterPro" id="IPR001879">
    <property type="entry name" value="GPCR_2_extracellular_dom"/>
</dbReference>
<feature type="transmembrane region" description="Helical" evidence="17">
    <location>
        <begin position="677"/>
        <end position="702"/>
    </location>
</feature>
<dbReference type="Gene3D" id="1.25.40.610">
    <property type="match status" value="1"/>
</dbReference>
<keyword evidence="8" id="KW-0677">Repeat</keyword>
<evidence type="ECO:0000256" key="9">
    <source>
        <dbReference type="ARBA" id="ARBA00022989"/>
    </source>
</evidence>
<dbReference type="Gene3D" id="4.10.1240.10">
    <property type="entry name" value="GPCR, family 2, extracellular hormone receptor domain"/>
    <property type="match status" value="1"/>
</dbReference>
<evidence type="ECO:0000256" key="11">
    <source>
        <dbReference type="ARBA" id="ARBA00023136"/>
    </source>
</evidence>
<dbReference type="FunFam" id="2.20.100.10:FF:000003">
    <property type="entry name" value="Adhesion G protein-coupled receptor B2"/>
    <property type="match status" value="1"/>
</dbReference>
<dbReference type="PANTHER" id="PTHR10239:SF32">
    <property type="entry name" value="ADHESION G PROTEIN-COUPLED RECEPTOR B2"/>
    <property type="match status" value="1"/>
</dbReference>
<keyword evidence="15" id="KW-0807">Transducer</keyword>
<feature type="region of interest" description="Disordered" evidence="16">
    <location>
        <begin position="1177"/>
        <end position="1202"/>
    </location>
</feature>
<dbReference type="InterPro" id="IPR036383">
    <property type="entry name" value="TSP1_rpt_sf"/>
</dbReference>
<keyword evidence="7" id="KW-0732">Signal</keyword>
<evidence type="ECO:0000256" key="16">
    <source>
        <dbReference type="SAM" id="MobiDB-lite"/>
    </source>
</evidence>
<dbReference type="Gene3D" id="2.60.220.50">
    <property type="match status" value="1"/>
</dbReference>
<dbReference type="Proteomes" id="UP001623348">
    <property type="component" value="Unassembled WGS sequence"/>
</dbReference>
<dbReference type="InterPro" id="IPR057244">
    <property type="entry name" value="GAIN_B"/>
</dbReference>
<feature type="transmembrane region" description="Helical" evidence="17">
    <location>
        <begin position="611"/>
        <end position="632"/>
    </location>
</feature>
<reference evidence="21 22" key="1">
    <citation type="submission" date="2024-06" db="EMBL/GenBank/DDBJ databases">
        <title>The draft genome of Grus japonensis, version 3.</title>
        <authorList>
            <person name="Nabeshima K."/>
            <person name="Suzuki S."/>
            <person name="Onuma M."/>
        </authorList>
    </citation>
    <scope>NUCLEOTIDE SEQUENCE [LARGE SCALE GENOMIC DNA]</scope>
    <source>
        <strain evidence="21 22">451A</strain>
    </source>
</reference>
<evidence type="ECO:0000256" key="17">
    <source>
        <dbReference type="SAM" id="Phobius"/>
    </source>
</evidence>
<feature type="domain" description="G-protein coupled receptors family 2 profile 1" evidence="19">
    <location>
        <begin position="203"/>
        <end position="273"/>
    </location>
</feature>
<evidence type="ECO:0000256" key="6">
    <source>
        <dbReference type="ARBA" id="ARBA00022692"/>
    </source>
</evidence>
<dbReference type="Pfam" id="PF00090">
    <property type="entry name" value="TSP_1"/>
    <property type="match status" value="3"/>
</dbReference>
<feature type="region of interest" description="Disordered" evidence="16">
    <location>
        <begin position="993"/>
        <end position="1026"/>
    </location>
</feature>
<evidence type="ECO:0000259" key="18">
    <source>
        <dbReference type="PROSITE" id="PS50221"/>
    </source>
</evidence>
<feature type="transmembrane region" description="Helical" evidence="17">
    <location>
        <begin position="800"/>
        <end position="824"/>
    </location>
</feature>
<keyword evidence="6 17" id="KW-0812">Transmembrane</keyword>
<dbReference type="InterPro" id="IPR000884">
    <property type="entry name" value="TSP1_rpt"/>
</dbReference>
<dbReference type="GO" id="GO:0005886">
    <property type="term" value="C:plasma membrane"/>
    <property type="evidence" value="ECO:0007669"/>
    <property type="project" value="UniProtKB-SubCell"/>
</dbReference>
<dbReference type="InterPro" id="IPR000832">
    <property type="entry name" value="GPCR_2_secretin-like"/>
</dbReference>
<dbReference type="GO" id="GO:0005576">
    <property type="term" value="C:extracellular region"/>
    <property type="evidence" value="ECO:0007669"/>
    <property type="project" value="UniProtKB-SubCell"/>
</dbReference>
<keyword evidence="11 17" id="KW-0472">Membrane</keyword>
<dbReference type="InterPro" id="IPR000203">
    <property type="entry name" value="GPS"/>
</dbReference>
<dbReference type="Gene3D" id="2.20.100.10">
    <property type="entry name" value="Thrombospondin type-1 (TSP1) repeat"/>
    <property type="match status" value="3"/>
</dbReference>
<keyword evidence="13 21" id="KW-0675">Receptor</keyword>
<organism evidence="21 22">
    <name type="scientific">Grus japonensis</name>
    <name type="common">Japanese crane</name>
    <name type="synonym">Red-crowned crane</name>
    <dbReference type="NCBI Taxonomy" id="30415"/>
    <lineage>
        <taxon>Eukaryota</taxon>
        <taxon>Metazoa</taxon>
        <taxon>Chordata</taxon>
        <taxon>Craniata</taxon>
        <taxon>Vertebrata</taxon>
        <taxon>Euteleostomi</taxon>
        <taxon>Archelosauria</taxon>
        <taxon>Archosauria</taxon>
        <taxon>Dinosauria</taxon>
        <taxon>Saurischia</taxon>
        <taxon>Theropoda</taxon>
        <taxon>Coelurosauria</taxon>
        <taxon>Aves</taxon>
        <taxon>Neognathae</taxon>
        <taxon>Neoaves</taxon>
        <taxon>Gruiformes</taxon>
        <taxon>Gruidae</taxon>
        <taxon>Grus</taxon>
    </lineage>
</organism>
<keyword evidence="10" id="KW-0297">G-protein coupled receptor</keyword>
<feature type="transmembrane region" description="Helical" evidence="17">
    <location>
        <begin position="773"/>
        <end position="794"/>
    </location>
</feature>
<accession>A0ABC9XQ62</accession>
<evidence type="ECO:0000313" key="22">
    <source>
        <dbReference type="Proteomes" id="UP001623348"/>
    </source>
</evidence>
<dbReference type="PROSITE" id="PS50221">
    <property type="entry name" value="GAIN_B"/>
    <property type="match status" value="1"/>
</dbReference>
<dbReference type="FunFam" id="2.20.100.10:FF:000004">
    <property type="entry name" value="Adhesion G protein-coupled receptor B2"/>
    <property type="match status" value="1"/>
</dbReference>